<proteinExistence type="predicted"/>
<dbReference type="RefSeq" id="WP_316435536.1">
    <property type="nucleotide sequence ID" value="NZ_CP053586.1"/>
</dbReference>
<dbReference type="AlphaFoldDB" id="A0AA97AIF8"/>
<organism evidence="2">
    <name type="scientific">Leptolyngbya sp. NK1-12</name>
    <dbReference type="NCBI Taxonomy" id="2547451"/>
    <lineage>
        <taxon>Bacteria</taxon>
        <taxon>Bacillati</taxon>
        <taxon>Cyanobacteriota</taxon>
        <taxon>Cyanophyceae</taxon>
        <taxon>Leptolyngbyales</taxon>
        <taxon>Leptolyngbyaceae</taxon>
        <taxon>Leptolyngbya group</taxon>
        <taxon>Leptolyngbya</taxon>
    </lineage>
</organism>
<evidence type="ECO:0000259" key="1">
    <source>
        <dbReference type="Pfam" id="PF00685"/>
    </source>
</evidence>
<feature type="domain" description="Sulfotransferase" evidence="1">
    <location>
        <begin position="28"/>
        <end position="154"/>
    </location>
</feature>
<gene>
    <name evidence="2" type="ORF">HJG54_13625</name>
</gene>
<dbReference type="EMBL" id="CP053586">
    <property type="protein sequence ID" value="WNZ23791.1"/>
    <property type="molecule type" value="Genomic_DNA"/>
</dbReference>
<dbReference type="SUPFAM" id="SSF52540">
    <property type="entry name" value="P-loop containing nucleoside triphosphate hydrolases"/>
    <property type="match status" value="1"/>
</dbReference>
<dbReference type="InterPro" id="IPR027417">
    <property type="entry name" value="P-loop_NTPase"/>
</dbReference>
<sequence>MWVFCCGMYRSASTLQFQITTHLVQQFDLGQVVGWIDANRFAEVRQQDKQEAGLKVIKVHKCTEAIKAEFLNNNAIGIYAHRDVRDVYASMMKQRQKSFEFLWNEGFLESCLENYRKWTSLPNVLVSQYQKIIADPADEVRRIATHLQNPVDQDLRSSVISAPLAPQSGGKQIESPPLLGDLGGKCVSPVDAKTCREIADHYTIELQQERIGSFKQKLLQLQRSPDDHRDIVDYHDESTLLHMNHIDAVKAGRWKQDLYPREVAQIEQTVNAWCRQHDIDAAIFLT</sequence>
<accession>A0AA97AIF8</accession>
<evidence type="ECO:0000313" key="2">
    <source>
        <dbReference type="EMBL" id="WNZ23791.1"/>
    </source>
</evidence>
<dbReference type="GO" id="GO:0008146">
    <property type="term" value="F:sulfotransferase activity"/>
    <property type="evidence" value="ECO:0007669"/>
    <property type="project" value="InterPro"/>
</dbReference>
<protein>
    <submittedName>
        <fullName evidence="2">Sulfotransferase</fullName>
    </submittedName>
</protein>
<dbReference type="Pfam" id="PF00685">
    <property type="entry name" value="Sulfotransfer_1"/>
    <property type="match status" value="1"/>
</dbReference>
<name>A0AA97AIF8_9CYAN</name>
<reference evidence="2" key="1">
    <citation type="submission" date="2020-05" db="EMBL/GenBank/DDBJ databases">
        <authorList>
            <person name="Zhu T."/>
            <person name="Keshari N."/>
            <person name="Lu X."/>
        </authorList>
    </citation>
    <scope>NUCLEOTIDE SEQUENCE</scope>
    <source>
        <strain evidence="2">NK1-12</strain>
    </source>
</reference>
<dbReference type="InterPro" id="IPR000863">
    <property type="entry name" value="Sulfotransferase_dom"/>
</dbReference>
<dbReference type="Gene3D" id="3.40.50.300">
    <property type="entry name" value="P-loop containing nucleotide triphosphate hydrolases"/>
    <property type="match status" value="1"/>
</dbReference>